<keyword evidence="3 7" id="KW-0812">Transmembrane</keyword>
<dbReference type="InterPro" id="IPR003838">
    <property type="entry name" value="ABC3_permease_C"/>
</dbReference>
<dbReference type="EMBL" id="JAOQJU010000008">
    <property type="protein sequence ID" value="MCU6686656.1"/>
    <property type="molecule type" value="Genomic_DNA"/>
</dbReference>
<comment type="similarity">
    <text evidence="6">Belongs to the ABC-4 integral membrane protein family.</text>
</comment>
<keyword evidence="10" id="KW-1185">Reference proteome</keyword>
<feature type="transmembrane region" description="Helical" evidence="7">
    <location>
        <begin position="451"/>
        <end position="472"/>
    </location>
</feature>
<proteinExistence type="inferred from homology"/>
<sequence length="886" mass="99651">MLKLAYQYMRYYKSQTFAILASIILTAALLSGVSSLIYSSQRNSLENHKTIYGDWHYYLDVEPEVFEEVRSGQTDAGFQVEQCGKMEIRDVVTEPYLIYFINTDDSYRQMAHRELIEGTYPTGANEIAADRYTLGNLGFSGEIGDTLSLNGKEYVLTGIIKSAWAASSNEMELFVGEGFEGRGNQPLLYLRFDEGEKLYKQLDAFLKKYQISSDAVTVNDEVVMYLGGEQPDSIIDIVKFALTDERGNFTYIVLKLQSEYNLAFNGMILLLCVFSLFIINSIFHISVSKRMAEYGMMQTLGISEKSIGGTLILELWILFFIGYPIGCLLGNGILNLLCGQLNGVFSTQTVGAAGTGVELSRLDQTAIQESMGTAGFYVSWEAMLIGFLFLLVTLVVVGFCTVYSMRKQSIRQVMSGDTSFVKSRRKIYSLRNASLANVVVRKFMFANKKRVIGILLSLSIGGCIFLCTTYMVENLKVHAEMSMKSDDGLGSEYRISVKSNVLSDTIPASTVDAIKNMPELSEVYATKYTLGELTIQTQELEWEEYFSERNKYSYFQQQFGGICVEKEDGTYGIKYDVYGYDAGMLEQLQAFVLEGEIIPEELEEGNQIIAVANMDGQGNYNFYGKHPGDTITLRVPRDLNCSQEVLTFQEAEENYITKEFEIAAIVSRALAQEDSFLNVEPWSNTQSFIMTNWQMSSQFGIEDYSFVNASPAAGADTDQVSGQLLQKIQDVPKAVLKDYTAAIETQKNYLRQQQLFFSGIAVILLVISLFHIMNSMNYSILSRRREYGIIRAMGITDVGFYKMILRTGILYGILADLFIFLIYNLVFRRIMDYYMAHVVQFLHITAGVPNGIMAAVMILNIVIAVIAVSIPARRIVKSNIINEIER</sequence>
<feature type="transmembrane region" description="Helical" evidence="7">
    <location>
        <begin position="306"/>
        <end position="326"/>
    </location>
</feature>
<feature type="transmembrane region" description="Helical" evidence="7">
    <location>
        <begin position="262"/>
        <end position="285"/>
    </location>
</feature>
<feature type="transmembrane region" description="Helical" evidence="7">
    <location>
        <begin position="382"/>
        <end position="405"/>
    </location>
</feature>
<feature type="transmembrane region" description="Helical" evidence="7">
    <location>
        <begin position="809"/>
        <end position="831"/>
    </location>
</feature>
<feature type="domain" description="ABC3 transporter permease C-terminal" evidence="8">
    <location>
        <begin position="760"/>
        <end position="880"/>
    </location>
</feature>
<dbReference type="Proteomes" id="UP001652431">
    <property type="component" value="Unassembled WGS sequence"/>
</dbReference>
<accession>A0ABT2RMT4</accession>
<evidence type="ECO:0000256" key="5">
    <source>
        <dbReference type="ARBA" id="ARBA00023136"/>
    </source>
</evidence>
<dbReference type="PANTHER" id="PTHR30572">
    <property type="entry name" value="MEMBRANE COMPONENT OF TRANSPORTER-RELATED"/>
    <property type="match status" value="1"/>
</dbReference>
<comment type="caution">
    <text evidence="9">The sequence shown here is derived from an EMBL/GenBank/DDBJ whole genome shotgun (WGS) entry which is preliminary data.</text>
</comment>
<comment type="subcellular location">
    <subcellularLocation>
        <location evidence="1">Cell membrane</location>
        <topology evidence="1">Multi-pass membrane protein</topology>
    </subcellularLocation>
</comment>
<dbReference type="RefSeq" id="WP_158369859.1">
    <property type="nucleotide sequence ID" value="NZ_JAOQJU010000008.1"/>
</dbReference>
<dbReference type="PANTHER" id="PTHR30572:SF4">
    <property type="entry name" value="ABC TRANSPORTER PERMEASE YTRF"/>
    <property type="match status" value="1"/>
</dbReference>
<feature type="domain" description="ABC3 transporter permease C-terminal" evidence="8">
    <location>
        <begin position="267"/>
        <end position="410"/>
    </location>
</feature>
<evidence type="ECO:0000256" key="2">
    <source>
        <dbReference type="ARBA" id="ARBA00022475"/>
    </source>
</evidence>
<keyword evidence="4 7" id="KW-1133">Transmembrane helix</keyword>
<evidence type="ECO:0000313" key="9">
    <source>
        <dbReference type="EMBL" id="MCU6686656.1"/>
    </source>
</evidence>
<feature type="transmembrane region" description="Helical" evidence="7">
    <location>
        <begin position="851"/>
        <end position="870"/>
    </location>
</feature>
<organism evidence="9 10">
    <name type="scientific">Dorea acetigenes</name>
    <dbReference type="NCBI Taxonomy" id="2981787"/>
    <lineage>
        <taxon>Bacteria</taxon>
        <taxon>Bacillati</taxon>
        <taxon>Bacillota</taxon>
        <taxon>Clostridia</taxon>
        <taxon>Lachnospirales</taxon>
        <taxon>Lachnospiraceae</taxon>
        <taxon>Dorea</taxon>
    </lineage>
</organism>
<protein>
    <submittedName>
        <fullName evidence="9">ABC transporter permease</fullName>
    </submittedName>
</protein>
<evidence type="ECO:0000256" key="3">
    <source>
        <dbReference type="ARBA" id="ARBA00022692"/>
    </source>
</evidence>
<evidence type="ECO:0000256" key="1">
    <source>
        <dbReference type="ARBA" id="ARBA00004651"/>
    </source>
</evidence>
<name>A0ABT2RMT4_9FIRM</name>
<dbReference type="Pfam" id="PF02687">
    <property type="entry name" value="FtsX"/>
    <property type="match status" value="2"/>
</dbReference>
<feature type="transmembrane region" description="Helical" evidence="7">
    <location>
        <begin position="755"/>
        <end position="774"/>
    </location>
</feature>
<reference evidence="9 10" key="1">
    <citation type="journal article" date="2021" name="ISME Commun">
        <title>Automated analysis of genomic sequences facilitates high-throughput and comprehensive description of bacteria.</title>
        <authorList>
            <person name="Hitch T.C.A."/>
        </authorList>
    </citation>
    <scope>NUCLEOTIDE SEQUENCE [LARGE SCALE GENOMIC DNA]</scope>
    <source>
        <strain evidence="9 10">Sanger_03</strain>
    </source>
</reference>
<keyword evidence="2" id="KW-1003">Cell membrane</keyword>
<gene>
    <name evidence="9" type="ORF">OCV99_08860</name>
</gene>
<evidence type="ECO:0000313" key="10">
    <source>
        <dbReference type="Proteomes" id="UP001652431"/>
    </source>
</evidence>
<evidence type="ECO:0000256" key="4">
    <source>
        <dbReference type="ARBA" id="ARBA00022989"/>
    </source>
</evidence>
<evidence type="ECO:0000256" key="7">
    <source>
        <dbReference type="SAM" id="Phobius"/>
    </source>
</evidence>
<evidence type="ECO:0000259" key="8">
    <source>
        <dbReference type="Pfam" id="PF02687"/>
    </source>
</evidence>
<dbReference type="InterPro" id="IPR050250">
    <property type="entry name" value="Macrolide_Exporter_MacB"/>
</dbReference>
<keyword evidence="5 7" id="KW-0472">Membrane</keyword>
<evidence type="ECO:0000256" key="6">
    <source>
        <dbReference type="ARBA" id="ARBA00038076"/>
    </source>
</evidence>